<feature type="domain" description="Glycosyl hydrolase family 95 catalytic" evidence="4">
    <location>
        <begin position="311"/>
        <end position="699"/>
    </location>
</feature>
<evidence type="ECO:0000259" key="4">
    <source>
        <dbReference type="Pfam" id="PF22124"/>
    </source>
</evidence>
<feature type="compositionally biased region" description="Basic and acidic residues" evidence="1">
    <location>
        <begin position="300"/>
        <end position="312"/>
    </location>
</feature>
<protein>
    <submittedName>
        <fullName evidence="5">Glycoside hydrolase N-terminal domain-containing protein</fullName>
    </submittedName>
</protein>
<name>A0ABW5VPL6_9MICO</name>
<dbReference type="InterPro" id="IPR049053">
    <property type="entry name" value="AFCA-like_C"/>
</dbReference>
<evidence type="ECO:0000256" key="1">
    <source>
        <dbReference type="SAM" id="MobiDB-lite"/>
    </source>
</evidence>
<evidence type="ECO:0000313" key="6">
    <source>
        <dbReference type="Proteomes" id="UP001597479"/>
    </source>
</evidence>
<dbReference type="Proteomes" id="UP001597479">
    <property type="component" value="Unassembled WGS sequence"/>
</dbReference>
<dbReference type="PIRSF" id="PIRSF007663">
    <property type="entry name" value="UCP007663"/>
    <property type="match status" value="1"/>
</dbReference>
<dbReference type="Pfam" id="PF21307">
    <property type="entry name" value="Glyco_hydro_95_C"/>
    <property type="match status" value="1"/>
</dbReference>
<sequence>MTVLEYPGPAAEWLHALPLGNGRLGAMCWGGATARFDLNHEGVWSGSPDGDAASAGGTDQEARQLLARARDAAVSGRWHEATEPLQALQAPYAQAFLPLGTLEVVTADAGPGRRSLDLRTGTHTWSWAGGRSRTVVSAVDDVLLHVVDGAVPHPVEVRLTSPLRELHREHRPDGVEVRLRAPSDVAPGHEPDLPAATWGPGAVEACVVVGWRRHDDRWVLALAVETTYDGPGSALRGSAGELADRARARVGRVLAEVPAEVLRRHEAEHTGLFDRCGVRVGGPVQDVTGSQDVSGSRGDVSGRADGGGREPARTLEERLAAARADPRRVLEADPGLAGALLDHARYLLMASSRGCRLPATLQGLWNLDLQPPWSSSYTLNINTEMNYWPAEVLGLPETVQPLEDLVVALASSGRVTARRLGAEGWAAHHNSDAWAFASSVGAGHGDPAWAFWPMGGLWLVRHLVERVRFGSVDDDHVREVLWPVLRDAAEFALSWLVRLPDGSWGTAPSTSPENTFVDEHGRTVAVTCSSAMDRALVRDVLRSVVELAPRVGADSADLAGRAAVVLPDLPGVLVTTDGRAQEWGQEEVESDPHHRHVSHLYPLFPGDEALTATEEAAMAASLEGRGDDSSGWSLAWKIALWARLHRPDRVSDLLDLVFRDATGVRGQWAGGLYRNLFAAHPPFQIDGNLGYAAALAECLLQSHRGYVELLPALPAELASGSAHGLVARPGVVVDLDWADGDLVRAVVRPRSPAPEAVAGRTVVLRWRGREVRRRLTDGPVVVGRQDFRVGA</sequence>
<accession>A0ABW5VPL6</accession>
<keyword evidence="5" id="KW-0378">Hydrolase</keyword>
<comment type="caution">
    <text evidence="5">The sequence shown here is derived from an EMBL/GenBank/DDBJ whole genome shotgun (WGS) entry which is preliminary data.</text>
</comment>
<reference evidence="6" key="1">
    <citation type="journal article" date="2019" name="Int. J. Syst. Evol. Microbiol.">
        <title>The Global Catalogue of Microorganisms (GCM) 10K type strain sequencing project: providing services to taxonomists for standard genome sequencing and annotation.</title>
        <authorList>
            <consortium name="The Broad Institute Genomics Platform"/>
            <consortium name="The Broad Institute Genome Sequencing Center for Infectious Disease"/>
            <person name="Wu L."/>
            <person name="Ma J."/>
        </authorList>
    </citation>
    <scope>NUCLEOTIDE SEQUENCE [LARGE SCALE GENOMIC DNA]</scope>
    <source>
        <strain evidence="6">CCM 7044</strain>
    </source>
</reference>
<dbReference type="Pfam" id="PF22124">
    <property type="entry name" value="Glyco_hydro_95_cat"/>
    <property type="match status" value="1"/>
</dbReference>
<dbReference type="GO" id="GO:0016787">
    <property type="term" value="F:hydrolase activity"/>
    <property type="evidence" value="ECO:0007669"/>
    <property type="project" value="UniProtKB-KW"/>
</dbReference>
<gene>
    <name evidence="5" type="ORF">ACFS27_01285</name>
</gene>
<evidence type="ECO:0000259" key="2">
    <source>
        <dbReference type="Pfam" id="PF14498"/>
    </source>
</evidence>
<dbReference type="InterPro" id="IPR008928">
    <property type="entry name" value="6-hairpin_glycosidase_sf"/>
</dbReference>
<evidence type="ECO:0000259" key="3">
    <source>
        <dbReference type="Pfam" id="PF21307"/>
    </source>
</evidence>
<evidence type="ECO:0000313" key="5">
    <source>
        <dbReference type="EMBL" id="MFD2792173.1"/>
    </source>
</evidence>
<keyword evidence="6" id="KW-1185">Reference proteome</keyword>
<dbReference type="Gene3D" id="1.50.10.10">
    <property type="match status" value="1"/>
</dbReference>
<dbReference type="InterPro" id="IPR027414">
    <property type="entry name" value="GH95_N_dom"/>
</dbReference>
<feature type="region of interest" description="Disordered" evidence="1">
    <location>
        <begin position="286"/>
        <end position="312"/>
    </location>
</feature>
<dbReference type="SUPFAM" id="SSF48208">
    <property type="entry name" value="Six-hairpin glycosidases"/>
    <property type="match status" value="1"/>
</dbReference>
<feature type="domain" description="Alpha fucosidase A-like C-terminal" evidence="3">
    <location>
        <begin position="701"/>
        <end position="753"/>
    </location>
</feature>
<proteinExistence type="predicted"/>
<dbReference type="InterPro" id="IPR012341">
    <property type="entry name" value="6hp_glycosidase-like_sf"/>
</dbReference>
<dbReference type="PANTHER" id="PTHR31084:SF0">
    <property type="entry name" value="ALPHA-L-FUCOSIDASE 2"/>
    <property type="match status" value="1"/>
</dbReference>
<dbReference type="InterPro" id="IPR016518">
    <property type="entry name" value="Alpha-L-fucosidase"/>
</dbReference>
<dbReference type="EMBL" id="JBHUOG010000001">
    <property type="protein sequence ID" value="MFD2792173.1"/>
    <property type="molecule type" value="Genomic_DNA"/>
</dbReference>
<feature type="domain" description="Glycosyl hydrolase family 95 N-terminal" evidence="2">
    <location>
        <begin position="4"/>
        <end position="185"/>
    </location>
</feature>
<dbReference type="PANTHER" id="PTHR31084">
    <property type="entry name" value="ALPHA-L-FUCOSIDASE 2"/>
    <property type="match status" value="1"/>
</dbReference>
<dbReference type="Pfam" id="PF14498">
    <property type="entry name" value="Glyco_hyd_65N_2"/>
    <property type="match status" value="1"/>
</dbReference>
<dbReference type="RefSeq" id="WP_377179548.1">
    <property type="nucleotide sequence ID" value="NZ_JBHUOG010000001.1"/>
</dbReference>
<dbReference type="InterPro" id="IPR054363">
    <property type="entry name" value="GH95_cat"/>
</dbReference>
<organism evidence="5 6">
    <name type="scientific">Promicromonospora vindobonensis</name>
    <dbReference type="NCBI Taxonomy" id="195748"/>
    <lineage>
        <taxon>Bacteria</taxon>
        <taxon>Bacillati</taxon>
        <taxon>Actinomycetota</taxon>
        <taxon>Actinomycetes</taxon>
        <taxon>Micrococcales</taxon>
        <taxon>Promicromonosporaceae</taxon>
        <taxon>Promicromonospora</taxon>
    </lineage>
</organism>